<comment type="similarity">
    <text evidence="2 8">Belongs to the MIP/aquaporin (TC 1.A.8) family.</text>
</comment>
<keyword evidence="6 10" id="KW-1133">Transmembrane helix</keyword>
<evidence type="ECO:0000256" key="6">
    <source>
        <dbReference type="ARBA" id="ARBA00022989"/>
    </source>
</evidence>
<feature type="transmembrane region" description="Helical" evidence="10">
    <location>
        <begin position="153"/>
        <end position="172"/>
    </location>
</feature>
<feature type="compositionally biased region" description="Polar residues" evidence="9">
    <location>
        <begin position="11"/>
        <end position="22"/>
    </location>
</feature>
<evidence type="ECO:0000256" key="1">
    <source>
        <dbReference type="ARBA" id="ARBA00004651"/>
    </source>
</evidence>
<evidence type="ECO:0000313" key="11">
    <source>
        <dbReference type="EMBL" id="MDO6124992.1"/>
    </source>
</evidence>
<dbReference type="InterPro" id="IPR023271">
    <property type="entry name" value="Aquaporin-like"/>
</dbReference>
<dbReference type="EMBL" id="WHSC02000019">
    <property type="protein sequence ID" value="MDO6124992.1"/>
    <property type="molecule type" value="Genomic_DNA"/>
</dbReference>
<name>A0ABT8XMM8_9HYPH</name>
<comment type="subcellular location">
    <subcellularLocation>
        <location evidence="1">Cell membrane</location>
        <topology evidence="1">Multi-pass membrane protein</topology>
    </subcellularLocation>
</comment>
<dbReference type="PRINTS" id="PR00783">
    <property type="entry name" value="MINTRINSICP"/>
</dbReference>
<dbReference type="RefSeq" id="WP_244764086.1">
    <property type="nucleotide sequence ID" value="NZ_JALJCJ010000012.1"/>
</dbReference>
<evidence type="ECO:0000256" key="4">
    <source>
        <dbReference type="ARBA" id="ARBA00022475"/>
    </source>
</evidence>
<keyword evidence="12" id="KW-1185">Reference proteome</keyword>
<gene>
    <name evidence="11" type="ORF">GB928_027795</name>
</gene>
<reference evidence="11" key="1">
    <citation type="submission" date="2022-04" db="EMBL/GenBank/DDBJ databases">
        <title>Shinella lacus sp. nov., a novel member of the genus Shinella from water.</title>
        <authorList>
            <person name="Deng Y."/>
        </authorList>
    </citation>
    <scope>NUCLEOTIDE SEQUENCE</scope>
    <source>
        <strain evidence="11">JCM 31239</strain>
    </source>
</reference>
<protein>
    <submittedName>
        <fullName evidence="11">Aquaporin family protein</fullName>
    </submittedName>
</protein>
<dbReference type="SUPFAM" id="SSF81338">
    <property type="entry name" value="Aquaporin-like"/>
    <property type="match status" value="1"/>
</dbReference>
<dbReference type="PROSITE" id="PS00221">
    <property type="entry name" value="MIP"/>
    <property type="match status" value="1"/>
</dbReference>
<dbReference type="InterPro" id="IPR034294">
    <property type="entry name" value="Aquaporin_transptr"/>
</dbReference>
<keyword evidence="7 10" id="KW-0472">Membrane</keyword>
<evidence type="ECO:0000256" key="8">
    <source>
        <dbReference type="RuleBase" id="RU000477"/>
    </source>
</evidence>
<organism evidence="11 12">
    <name type="scientific">Shinella curvata</name>
    <dbReference type="NCBI Taxonomy" id="1817964"/>
    <lineage>
        <taxon>Bacteria</taxon>
        <taxon>Pseudomonadati</taxon>
        <taxon>Pseudomonadota</taxon>
        <taxon>Alphaproteobacteria</taxon>
        <taxon>Hyphomicrobiales</taxon>
        <taxon>Rhizobiaceae</taxon>
        <taxon>Shinella</taxon>
    </lineage>
</organism>
<keyword evidence="3 8" id="KW-0813">Transport</keyword>
<evidence type="ECO:0000256" key="9">
    <source>
        <dbReference type="SAM" id="MobiDB-lite"/>
    </source>
</evidence>
<evidence type="ECO:0000256" key="2">
    <source>
        <dbReference type="ARBA" id="ARBA00006175"/>
    </source>
</evidence>
<feature type="transmembrane region" description="Helical" evidence="10">
    <location>
        <begin position="37"/>
        <end position="58"/>
    </location>
</feature>
<accession>A0ABT8XMM8</accession>
<feature type="transmembrane region" description="Helical" evidence="10">
    <location>
        <begin position="64"/>
        <end position="84"/>
    </location>
</feature>
<evidence type="ECO:0000256" key="5">
    <source>
        <dbReference type="ARBA" id="ARBA00022692"/>
    </source>
</evidence>
<evidence type="ECO:0000256" key="7">
    <source>
        <dbReference type="ARBA" id="ARBA00023136"/>
    </source>
</evidence>
<feature type="region of interest" description="Disordered" evidence="9">
    <location>
        <begin position="1"/>
        <end position="22"/>
    </location>
</feature>
<feature type="transmembrane region" description="Helical" evidence="10">
    <location>
        <begin position="219"/>
        <end position="243"/>
    </location>
</feature>
<evidence type="ECO:0000313" key="12">
    <source>
        <dbReference type="Proteomes" id="UP001177080"/>
    </source>
</evidence>
<comment type="caution">
    <text evidence="11">The sequence shown here is derived from an EMBL/GenBank/DDBJ whole genome shotgun (WGS) entry which is preliminary data.</text>
</comment>
<dbReference type="Gene3D" id="1.20.1080.10">
    <property type="entry name" value="Glycerol uptake facilitator protein"/>
    <property type="match status" value="1"/>
</dbReference>
<dbReference type="InterPro" id="IPR022357">
    <property type="entry name" value="MIP_CS"/>
</dbReference>
<keyword evidence="5 8" id="KW-0812">Transmembrane</keyword>
<proteinExistence type="inferred from homology"/>
<keyword evidence="4" id="KW-1003">Cell membrane</keyword>
<dbReference type="InterPro" id="IPR000425">
    <property type="entry name" value="MIP"/>
</dbReference>
<evidence type="ECO:0000256" key="3">
    <source>
        <dbReference type="ARBA" id="ARBA00022448"/>
    </source>
</evidence>
<dbReference type="Pfam" id="PF00230">
    <property type="entry name" value="MIP"/>
    <property type="match status" value="1"/>
</dbReference>
<dbReference type="PANTHER" id="PTHR19139">
    <property type="entry name" value="AQUAPORIN TRANSPORTER"/>
    <property type="match status" value="1"/>
</dbReference>
<evidence type="ECO:0000256" key="10">
    <source>
        <dbReference type="SAM" id="Phobius"/>
    </source>
</evidence>
<dbReference type="Proteomes" id="UP001177080">
    <property type="component" value="Unassembled WGS sequence"/>
</dbReference>
<feature type="transmembrane region" description="Helical" evidence="10">
    <location>
        <begin position="114"/>
        <end position="141"/>
    </location>
</feature>
<feature type="transmembrane region" description="Helical" evidence="10">
    <location>
        <begin position="179"/>
        <end position="199"/>
    </location>
</feature>
<sequence>MSIAFCDSDGHTQSQSVQHQTPKTEITAVNHSLSKRLVAEFLGTALLTASVVGSAVMANAMTDVPALVMLCVAISCSAALFVLLELLGPISGGHFNPAVSLAMLLEREIPRNEAVAYMCMQTIGGLIGVVFVHVTFGLPLLSVGVHVRTGFPVWIAEAVSTFGLIFTIFLGIRFRPNSVSAFVGVYVLSVTLFASSSFANPATTIARAFTESLAGIRPVDVLAFVFAQCLGSWLAVGLARWLTSPAGATAERR</sequence>
<dbReference type="PANTHER" id="PTHR19139:SF199">
    <property type="entry name" value="MIP17260P"/>
    <property type="match status" value="1"/>
</dbReference>